<gene>
    <name evidence="2" type="ORF">H8S02_03320</name>
</gene>
<feature type="transmembrane region" description="Helical" evidence="1">
    <location>
        <begin position="75"/>
        <end position="92"/>
    </location>
</feature>
<comment type="caution">
    <text evidence="2">The sequence shown here is derived from an EMBL/GenBank/DDBJ whole genome shotgun (WGS) entry which is preliminary data.</text>
</comment>
<name>A0ABR7GKZ1_9FIRM</name>
<dbReference type="RefSeq" id="WP_186969289.1">
    <property type="nucleotide sequence ID" value="NZ_JACOPK010000002.1"/>
</dbReference>
<keyword evidence="1" id="KW-1133">Transmembrane helix</keyword>
<evidence type="ECO:0000313" key="2">
    <source>
        <dbReference type="EMBL" id="MBC5694980.1"/>
    </source>
</evidence>
<protein>
    <submittedName>
        <fullName evidence="2">Uncharacterized protein</fullName>
    </submittedName>
</protein>
<organism evidence="2 3">
    <name type="scientific">Agathobaculum hominis</name>
    <dbReference type="NCBI Taxonomy" id="2763014"/>
    <lineage>
        <taxon>Bacteria</taxon>
        <taxon>Bacillati</taxon>
        <taxon>Bacillota</taxon>
        <taxon>Clostridia</taxon>
        <taxon>Eubacteriales</taxon>
        <taxon>Butyricicoccaceae</taxon>
        <taxon>Agathobaculum</taxon>
    </lineage>
</organism>
<feature type="transmembrane region" description="Helical" evidence="1">
    <location>
        <begin position="12"/>
        <end position="37"/>
    </location>
</feature>
<feature type="transmembrane region" description="Helical" evidence="1">
    <location>
        <begin position="133"/>
        <end position="154"/>
    </location>
</feature>
<keyword evidence="1" id="KW-0812">Transmembrane</keyword>
<evidence type="ECO:0000256" key="1">
    <source>
        <dbReference type="SAM" id="Phobius"/>
    </source>
</evidence>
<dbReference type="EMBL" id="JACOPK010000002">
    <property type="protein sequence ID" value="MBC5694980.1"/>
    <property type="molecule type" value="Genomic_DNA"/>
</dbReference>
<accession>A0ABR7GKZ1</accession>
<reference evidence="2 3" key="1">
    <citation type="submission" date="2020-08" db="EMBL/GenBank/DDBJ databases">
        <title>Genome public.</title>
        <authorList>
            <person name="Liu C."/>
            <person name="Sun Q."/>
        </authorList>
    </citation>
    <scope>NUCLEOTIDE SEQUENCE [LARGE SCALE GENOMIC DNA]</scope>
    <source>
        <strain evidence="2 3">M2</strain>
    </source>
</reference>
<evidence type="ECO:0000313" key="3">
    <source>
        <dbReference type="Proteomes" id="UP000641741"/>
    </source>
</evidence>
<proteinExistence type="predicted"/>
<feature type="transmembrane region" description="Helical" evidence="1">
    <location>
        <begin position="104"/>
        <end position="121"/>
    </location>
</feature>
<keyword evidence="1" id="KW-0472">Membrane</keyword>
<dbReference type="Proteomes" id="UP000641741">
    <property type="component" value="Unassembled WGS sequence"/>
</dbReference>
<sequence length="168" mass="17979">MNTREIARGGLLAGFAVVLLYIGGLIPQAAPALCISAGVVSAVPLIRSFALRTSLTVYAAVSALSLMLVPRKSIAAAYIAVCGLYPIVKYLIESRVRPGARMALKLAYANLVLAVLGALVSKGVFPQLEMPGFFALAAFWFAANIGFAVFDAVLTRFIRFVRRYLPKI</sequence>
<keyword evidence="3" id="KW-1185">Reference proteome</keyword>